<dbReference type="NCBIfam" id="TIGR02532">
    <property type="entry name" value="IV_pilin_GFxxxE"/>
    <property type="match status" value="1"/>
</dbReference>
<sequence length="139" mass="14824">MPSGFRQRGASLVELIVALVVFAVAMGALAGVIPTSWLIEDSARVNEFVWEARSCVEEIIALTDNNEPGFDIGGDCPDSGGVVDPTNWGVEPGHCTGGASLEIRCEHYDSEGYYQMRISCTGCTDSEVEPVVLQIPEGS</sequence>
<evidence type="ECO:0000313" key="3">
    <source>
        <dbReference type="Proteomes" id="UP000738126"/>
    </source>
</evidence>
<proteinExistence type="predicted"/>
<dbReference type="Pfam" id="PF07963">
    <property type="entry name" value="N_methyl"/>
    <property type="match status" value="1"/>
</dbReference>
<protein>
    <recommendedName>
        <fullName evidence="4">Prepilin-type N-terminal cleavage/methylation domain-containing protein</fullName>
    </recommendedName>
</protein>
<dbReference type="Proteomes" id="UP000738126">
    <property type="component" value="Unassembled WGS sequence"/>
</dbReference>
<dbReference type="InterPro" id="IPR012902">
    <property type="entry name" value="N_methyl_site"/>
</dbReference>
<dbReference type="RefSeq" id="WP_200259809.1">
    <property type="nucleotide sequence ID" value="NZ_NRSH01000103.1"/>
</dbReference>
<evidence type="ECO:0000256" key="1">
    <source>
        <dbReference type="SAM" id="Phobius"/>
    </source>
</evidence>
<reference evidence="2 3" key="1">
    <citation type="journal article" date="2020" name="Microorganisms">
        <title>Osmotic Adaptation and Compatible Solute Biosynthesis of Phototrophic Bacteria as Revealed from Genome Analyses.</title>
        <authorList>
            <person name="Imhoff J.F."/>
            <person name="Rahn T."/>
            <person name="Kunzel S."/>
            <person name="Keller A."/>
            <person name="Neulinger S.C."/>
        </authorList>
    </citation>
    <scope>NUCLEOTIDE SEQUENCE [LARGE SCALE GENOMIC DNA]</scope>
    <source>
        <strain evidence="2 3">DSM 15116</strain>
    </source>
</reference>
<organism evidence="2 3">
    <name type="scientific">Halorhodospira neutriphila</name>
    <dbReference type="NCBI Taxonomy" id="168379"/>
    <lineage>
        <taxon>Bacteria</taxon>
        <taxon>Pseudomonadati</taxon>
        <taxon>Pseudomonadota</taxon>
        <taxon>Gammaproteobacteria</taxon>
        <taxon>Chromatiales</taxon>
        <taxon>Ectothiorhodospiraceae</taxon>
        <taxon>Halorhodospira</taxon>
    </lineage>
</organism>
<name>A0ABS1E852_9GAMM</name>
<dbReference type="EMBL" id="NRSH01000103">
    <property type="protein sequence ID" value="MBK1727138.1"/>
    <property type="molecule type" value="Genomic_DNA"/>
</dbReference>
<evidence type="ECO:0008006" key="4">
    <source>
        <dbReference type="Google" id="ProtNLM"/>
    </source>
</evidence>
<accession>A0ABS1E852</accession>
<keyword evidence="1" id="KW-0812">Transmembrane</keyword>
<comment type="caution">
    <text evidence="2">The sequence shown here is derived from an EMBL/GenBank/DDBJ whole genome shotgun (WGS) entry which is preliminary data.</text>
</comment>
<feature type="transmembrane region" description="Helical" evidence="1">
    <location>
        <begin position="12"/>
        <end position="39"/>
    </location>
</feature>
<evidence type="ECO:0000313" key="2">
    <source>
        <dbReference type="EMBL" id="MBK1727138.1"/>
    </source>
</evidence>
<gene>
    <name evidence="2" type="ORF">CKO13_08920</name>
</gene>
<keyword evidence="1" id="KW-1133">Transmembrane helix</keyword>
<keyword evidence="1" id="KW-0472">Membrane</keyword>
<keyword evidence="3" id="KW-1185">Reference proteome</keyword>